<evidence type="ECO:0000259" key="1">
    <source>
        <dbReference type="Pfam" id="PF07727"/>
    </source>
</evidence>
<proteinExistence type="predicted"/>
<dbReference type="CDD" id="cd09272">
    <property type="entry name" value="RNase_HI_RT_Ty1"/>
    <property type="match status" value="1"/>
</dbReference>
<evidence type="ECO:0000313" key="3">
    <source>
        <dbReference type="EMBL" id="PKA55297.1"/>
    </source>
</evidence>
<dbReference type="PANTHER" id="PTHR11439">
    <property type="entry name" value="GAG-POL-RELATED RETROTRANSPOSON"/>
    <property type="match status" value="1"/>
</dbReference>
<dbReference type="InterPro" id="IPR043502">
    <property type="entry name" value="DNA/RNA_pol_sf"/>
</dbReference>
<dbReference type="GO" id="GO:0052923">
    <property type="term" value="F:all-trans-nonaprenyl-diphosphate synthase (geranyl-diphosphate specific) activity"/>
    <property type="evidence" value="ECO:0007669"/>
    <property type="project" value="UniProtKB-EC"/>
</dbReference>
<dbReference type="Proteomes" id="UP000236161">
    <property type="component" value="Unassembled WGS sequence"/>
</dbReference>
<dbReference type="Pfam" id="PF25597">
    <property type="entry name" value="SH3_retrovirus"/>
    <property type="match status" value="1"/>
</dbReference>
<dbReference type="AlphaFoldDB" id="A0A2I0AIC1"/>
<name>A0A2I0AIC1_9ASPA</name>
<dbReference type="OrthoDB" id="443140at2759"/>
<protein>
    <submittedName>
        <fullName evidence="3">Retrovirus-related Pol polyprotein from transposon TNT 1-94</fullName>
        <ecNumber evidence="3">2.5.1.84</ecNumber>
        <ecNumber evidence="3">2.5.1.85</ecNumber>
    </submittedName>
</protein>
<dbReference type="InterPro" id="IPR012337">
    <property type="entry name" value="RNaseH-like_sf"/>
</dbReference>
<evidence type="ECO:0000259" key="2">
    <source>
        <dbReference type="Pfam" id="PF25597"/>
    </source>
</evidence>
<feature type="domain" description="Retroviral polymerase SH3-like" evidence="2">
    <location>
        <begin position="59"/>
        <end position="119"/>
    </location>
</feature>
<dbReference type="Pfam" id="PF07727">
    <property type="entry name" value="RVT_2"/>
    <property type="match status" value="1"/>
</dbReference>
<reference evidence="3 4" key="1">
    <citation type="journal article" date="2017" name="Nature">
        <title>The Apostasia genome and the evolution of orchids.</title>
        <authorList>
            <person name="Zhang G.Q."/>
            <person name="Liu K.W."/>
            <person name="Li Z."/>
            <person name="Lohaus R."/>
            <person name="Hsiao Y.Y."/>
            <person name="Niu S.C."/>
            <person name="Wang J.Y."/>
            <person name="Lin Y.C."/>
            <person name="Xu Q."/>
            <person name="Chen L.J."/>
            <person name="Yoshida K."/>
            <person name="Fujiwara S."/>
            <person name="Wang Z.W."/>
            <person name="Zhang Y.Q."/>
            <person name="Mitsuda N."/>
            <person name="Wang M."/>
            <person name="Liu G.H."/>
            <person name="Pecoraro L."/>
            <person name="Huang H.X."/>
            <person name="Xiao X.J."/>
            <person name="Lin M."/>
            <person name="Wu X.Y."/>
            <person name="Wu W.L."/>
            <person name="Chen Y.Y."/>
            <person name="Chang S.B."/>
            <person name="Sakamoto S."/>
            <person name="Ohme-Takagi M."/>
            <person name="Yagi M."/>
            <person name="Zeng S.J."/>
            <person name="Shen C.Y."/>
            <person name="Yeh C.M."/>
            <person name="Luo Y.B."/>
            <person name="Tsai W.C."/>
            <person name="Van de Peer Y."/>
            <person name="Liu Z.J."/>
        </authorList>
    </citation>
    <scope>NUCLEOTIDE SEQUENCE [LARGE SCALE GENOMIC DNA]</scope>
    <source>
        <strain evidence="4">cv. Shenzhen</strain>
        <tissue evidence="3">Stem</tissue>
    </source>
</reference>
<keyword evidence="3" id="KW-0808">Transferase</keyword>
<dbReference type="InterPro" id="IPR013103">
    <property type="entry name" value="RVT_2"/>
</dbReference>
<dbReference type="PANTHER" id="PTHR11439:SF463">
    <property type="entry name" value="REVERSE TRANSCRIPTASE TY1_COPIA-TYPE DOMAIN-CONTAINING PROTEIN"/>
    <property type="match status" value="1"/>
</dbReference>
<organism evidence="3 4">
    <name type="scientific">Apostasia shenzhenica</name>
    <dbReference type="NCBI Taxonomy" id="1088818"/>
    <lineage>
        <taxon>Eukaryota</taxon>
        <taxon>Viridiplantae</taxon>
        <taxon>Streptophyta</taxon>
        <taxon>Embryophyta</taxon>
        <taxon>Tracheophyta</taxon>
        <taxon>Spermatophyta</taxon>
        <taxon>Magnoliopsida</taxon>
        <taxon>Liliopsida</taxon>
        <taxon>Asparagales</taxon>
        <taxon>Orchidaceae</taxon>
        <taxon>Apostasioideae</taxon>
        <taxon>Apostasia</taxon>
    </lineage>
</organism>
<keyword evidence="4" id="KW-1185">Reference proteome</keyword>
<sequence length="623" mass="71908">MARSLLKAKGIPNQFWAESVATAVYLLNISPTKAVLNRTPYEVWKGRKPRISHLKIFGCIAYVYVNSHDRHKLEDKSEKCIFIGYCPQSKAYRLYNPCSKKLIISRSVIFEENEDWCQAMKDEIAAIEKNNIWMLIDLPEGKKAIDLKWVFKTKYHADGSIQKHKARLVAKGYSQKESIVFQETFSPVARIETVRVLLAIAAYLNVPVYQFDVKSAFLHGVLKEEVYVNQPQGFTVNGKEKKVYKLKKALYGLKQAPRTWYGEIDTYFQQNGFMRSKNEPTLYIKRKNSEMLVVCIYVDDMIYMRSSSSIISEFKQSMMRRFEMTDLSLLHYFLGLEVKQCEDGIFISQEKYAIDLLKRFGMQNCNEAMTPMNLNEKLYEKDDVPLTEPHIFRSLVGGLIYLTHTRPDISFSVGMVSRFMHGPTRHHFGVAKRILRYITGTIDYGLWFFNITNFKLFGFSDSDWAGSLDNRRSTSGNFFSLGFSAISWCSKKQATTALSSTEAEYVAITLAACQVVWLRRLLEELHQKQEGATNVFCDNKATIALTKNPIFHGRTKHVDIKHHFIRELTTESIVDLKFCNTNEQVADILTKALSYKKFVYFRTSMEVCNFESREDVGNILIQS</sequence>
<gene>
    <name evidence="3" type="ORF">AXF42_Ash003934</name>
</gene>
<dbReference type="SUPFAM" id="SSF56672">
    <property type="entry name" value="DNA/RNA polymerases"/>
    <property type="match status" value="1"/>
</dbReference>
<dbReference type="InterPro" id="IPR057670">
    <property type="entry name" value="SH3_retrovirus"/>
</dbReference>
<feature type="domain" description="Reverse transcriptase Ty1/copia-type" evidence="1">
    <location>
        <begin position="130"/>
        <end position="372"/>
    </location>
</feature>
<dbReference type="EC" id="2.5.1.84" evidence="3"/>
<dbReference type="GO" id="GO:0052924">
    <property type="term" value="F:all-trans-nonaprenyl-diphosphate synthase (geranylgeranyl-diphosphate specific) activity"/>
    <property type="evidence" value="ECO:0007669"/>
    <property type="project" value="UniProtKB-EC"/>
</dbReference>
<evidence type="ECO:0000313" key="4">
    <source>
        <dbReference type="Proteomes" id="UP000236161"/>
    </source>
</evidence>
<dbReference type="SUPFAM" id="SSF53098">
    <property type="entry name" value="Ribonuclease H-like"/>
    <property type="match status" value="1"/>
</dbReference>
<dbReference type="EMBL" id="KZ451980">
    <property type="protein sequence ID" value="PKA55297.1"/>
    <property type="molecule type" value="Genomic_DNA"/>
</dbReference>
<dbReference type="EC" id="2.5.1.85" evidence="3"/>
<accession>A0A2I0AIC1</accession>